<feature type="transmembrane region" description="Helical" evidence="5">
    <location>
        <begin position="365"/>
        <end position="386"/>
    </location>
</feature>
<dbReference type="PANTHER" id="PTHR37422:SF13">
    <property type="entry name" value="LIPOPOLYSACCHARIDE BIOSYNTHESIS PROTEIN PA4999-RELATED"/>
    <property type="match status" value="1"/>
</dbReference>
<gene>
    <name evidence="7" type="ordered locus">RPE_4331</name>
</gene>
<feature type="transmembrane region" description="Helical" evidence="5">
    <location>
        <begin position="45"/>
        <end position="62"/>
    </location>
</feature>
<dbReference type="KEGG" id="rpe:RPE_4331"/>
<feature type="transmembrane region" description="Helical" evidence="5">
    <location>
        <begin position="398"/>
        <end position="419"/>
    </location>
</feature>
<evidence type="ECO:0000259" key="6">
    <source>
        <dbReference type="Pfam" id="PF04932"/>
    </source>
</evidence>
<feature type="transmembrane region" description="Helical" evidence="5">
    <location>
        <begin position="69"/>
        <end position="89"/>
    </location>
</feature>
<keyword evidence="2 5" id="KW-0812">Transmembrane</keyword>
<feature type="transmembrane region" description="Helical" evidence="5">
    <location>
        <begin position="104"/>
        <end position="123"/>
    </location>
</feature>
<evidence type="ECO:0000256" key="3">
    <source>
        <dbReference type="ARBA" id="ARBA00022989"/>
    </source>
</evidence>
<proteinExistence type="predicted"/>
<evidence type="ECO:0000256" key="5">
    <source>
        <dbReference type="SAM" id="Phobius"/>
    </source>
</evidence>
<dbReference type="STRING" id="316055.RPE_4331"/>
<feature type="domain" description="O-antigen ligase-related" evidence="6">
    <location>
        <begin position="212"/>
        <end position="380"/>
    </location>
</feature>
<feature type="transmembrane region" description="Helical" evidence="5">
    <location>
        <begin position="229"/>
        <end position="247"/>
    </location>
</feature>
<feature type="transmembrane region" description="Helical" evidence="5">
    <location>
        <begin position="425"/>
        <end position="448"/>
    </location>
</feature>
<dbReference type="EMBL" id="CP000463">
    <property type="protein sequence ID" value="ABJ08255.1"/>
    <property type="molecule type" value="Genomic_DNA"/>
</dbReference>
<reference evidence="7" key="1">
    <citation type="submission" date="2006-09" db="EMBL/GenBank/DDBJ databases">
        <title>Complete sequence of Rhodopseudomonas palustris BisA53.</title>
        <authorList>
            <consortium name="US DOE Joint Genome Institute"/>
            <person name="Copeland A."/>
            <person name="Lucas S."/>
            <person name="Lapidus A."/>
            <person name="Barry K."/>
            <person name="Detter J.C."/>
            <person name="Glavina del Rio T."/>
            <person name="Hammon N."/>
            <person name="Israni S."/>
            <person name="Dalin E."/>
            <person name="Tice H."/>
            <person name="Pitluck S."/>
            <person name="Chain P."/>
            <person name="Malfatti S."/>
            <person name="Shin M."/>
            <person name="Vergez L."/>
            <person name="Schmutz J."/>
            <person name="Larimer F."/>
            <person name="Land M."/>
            <person name="Hauser L."/>
            <person name="Pelletier D.A."/>
            <person name="Kyrpides N."/>
            <person name="Kim E."/>
            <person name="Harwood C.S."/>
            <person name="Oda Y."/>
            <person name="Richardson P."/>
        </authorList>
    </citation>
    <scope>NUCLEOTIDE SEQUENCE [LARGE SCALE GENOMIC DNA]</scope>
    <source>
        <strain evidence="7">BisA53</strain>
    </source>
</reference>
<feature type="transmembrane region" description="Helical" evidence="5">
    <location>
        <begin position="200"/>
        <end position="223"/>
    </location>
</feature>
<evidence type="ECO:0000256" key="1">
    <source>
        <dbReference type="ARBA" id="ARBA00004141"/>
    </source>
</evidence>
<dbReference type="AlphaFoldDB" id="Q07IH9"/>
<accession>Q07IH9</accession>
<dbReference type="Pfam" id="PF04932">
    <property type="entry name" value="Wzy_C"/>
    <property type="match status" value="1"/>
</dbReference>
<organism evidence="7">
    <name type="scientific">Rhodopseudomonas palustris (strain BisA53)</name>
    <dbReference type="NCBI Taxonomy" id="316055"/>
    <lineage>
        <taxon>Bacteria</taxon>
        <taxon>Pseudomonadati</taxon>
        <taxon>Pseudomonadota</taxon>
        <taxon>Alphaproteobacteria</taxon>
        <taxon>Hyphomicrobiales</taxon>
        <taxon>Nitrobacteraceae</taxon>
        <taxon>Rhodopseudomonas</taxon>
    </lineage>
</organism>
<keyword evidence="4 5" id="KW-0472">Membrane</keyword>
<feature type="transmembrane region" description="Helical" evidence="5">
    <location>
        <begin position="259"/>
        <end position="279"/>
    </location>
</feature>
<dbReference type="GO" id="GO:0016020">
    <property type="term" value="C:membrane"/>
    <property type="evidence" value="ECO:0007669"/>
    <property type="project" value="UniProtKB-SubCell"/>
</dbReference>
<comment type="subcellular location">
    <subcellularLocation>
        <location evidence="1">Membrane</location>
        <topology evidence="1">Multi-pass membrane protein</topology>
    </subcellularLocation>
</comment>
<protein>
    <submittedName>
        <fullName evidence="7">O-antigen polymerase</fullName>
    </submittedName>
</protein>
<dbReference type="InterPro" id="IPR007016">
    <property type="entry name" value="O-antigen_ligase-rel_domated"/>
</dbReference>
<feature type="transmembrane region" description="Helical" evidence="5">
    <location>
        <begin position="130"/>
        <end position="148"/>
    </location>
</feature>
<dbReference type="PANTHER" id="PTHR37422">
    <property type="entry name" value="TEICHURONIC ACID BIOSYNTHESIS PROTEIN TUAE"/>
    <property type="match status" value="1"/>
</dbReference>
<dbReference type="HOGENOM" id="CLU_586449_0_0_5"/>
<dbReference type="OrthoDB" id="8139143at2"/>
<evidence type="ECO:0000256" key="4">
    <source>
        <dbReference type="ARBA" id="ARBA00023136"/>
    </source>
</evidence>
<feature type="transmembrane region" description="Helical" evidence="5">
    <location>
        <begin position="168"/>
        <end position="193"/>
    </location>
</feature>
<name>Q07IH9_RHOP5</name>
<sequence>MSLTLPASGRTAPSSPISDKAAYTVAAGVATVGLFSVVVPNLADAAIIVLAIIAGGLLWQHRWQRLRPVIVLALVWMVFVALSAVWATYSGSPGNQFRSWNKHIPIALGPLLAIAFAAACRRLRWPAERLLALFLAALVVGALVQLIRNDAIGTMLELRSSNGFLGGINRNIAALICSLAIVASVSLLYYGLFERAVRSVYTIAAAIGLVFVLGALLLLLVLLQSRTGYAGTTLGLMAWLVAMAALTRHRPTTGRSRQLQLAAAFVAIAALAFAGYGAWQISGRSLIGAPAGGWLELTNLVLHGRFEQAYAVAQTAEERLQILTLAADLFHRRPWLGWGPDVWLLPRHFSPLPNLLDINQFHNGYAQFLVSFGIVGALLIGVYLVALLSVALGGSRRAAAGMSAPMVAASIGLLVLLLVENASESVLLVKCAACVAMMLTALVCMAAADEVVQGNNRGETPIGSTGYSSPCSAAASLS</sequence>
<dbReference type="InterPro" id="IPR051533">
    <property type="entry name" value="WaaL-like"/>
</dbReference>
<evidence type="ECO:0000256" key="2">
    <source>
        <dbReference type="ARBA" id="ARBA00022692"/>
    </source>
</evidence>
<keyword evidence="3 5" id="KW-1133">Transmembrane helix</keyword>
<evidence type="ECO:0000313" key="7">
    <source>
        <dbReference type="EMBL" id="ABJ08255.1"/>
    </source>
</evidence>